<dbReference type="AlphaFoldDB" id="A0A381PC06"/>
<evidence type="ECO:0000313" key="3">
    <source>
        <dbReference type="EMBL" id="SUZ63808.1"/>
    </source>
</evidence>
<dbReference type="Gene3D" id="1.20.1250.20">
    <property type="entry name" value="MFS general substrate transporter like domains"/>
    <property type="match status" value="2"/>
</dbReference>
<dbReference type="PANTHER" id="PTHR23526">
    <property type="entry name" value="INTEGRAL MEMBRANE TRANSPORT PROTEIN-RELATED"/>
    <property type="match status" value="1"/>
</dbReference>
<dbReference type="InterPro" id="IPR036259">
    <property type="entry name" value="MFS_trans_sf"/>
</dbReference>
<keyword evidence="1" id="KW-1133">Transmembrane helix</keyword>
<feature type="transmembrane region" description="Helical" evidence="1">
    <location>
        <begin position="50"/>
        <end position="73"/>
    </location>
</feature>
<protein>
    <recommendedName>
        <fullName evidence="2">Major facilitator superfamily (MFS) profile domain-containing protein</fullName>
    </recommendedName>
</protein>
<proteinExistence type="predicted"/>
<feature type="transmembrane region" description="Helical" evidence="1">
    <location>
        <begin position="291"/>
        <end position="313"/>
    </location>
</feature>
<feature type="transmembrane region" description="Helical" evidence="1">
    <location>
        <begin position="120"/>
        <end position="139"/>
    </location>
</feature>
<evidence type="ECO:0000256" key="1">
    <source>
        <dbReference type="SAM" id="Phobius"/>
    </source>
</evidence>
<dbReference type="InterPro" id="IPR052528">
    <property type="entry name" value="Sugar_transport-like"/>
</dbReference>
<dbReference type="InterPro" id="IPR011701">
    <property type="entry name" value="MFS"/>
</dbReference>
<accession>A0A381PC06</accession>
<keyword evidence="1" id="KW-0472">Membrane</keyword>
<dbReference type="EMBL" id="UINC01000926">
    <property type="protein sequence ID" value="SUZ63808.1"/>
    <property type="molecule type" value="Genomic_DNA"/>
</dbReference>
<gene>
    <name evidence="3" type="ORF">METZ01_LOCUS16662</name>
</gene>
<feature type="transmembrane region" description="Helical" evidence="1">
    <location>
        <begin position="17"/>
        <end position="38"/>
    </location>
</feature>
<dbReference type="SUPFAM" id="SSF103473">
    <property type="entry name" value="MFS general substrate transporter"/>
    <property type="match status" value="1"/>
</dbReference>
<feature type="transmembrane region" description="Helical" evidence="1">
    <location>
        <begin position="85"/>
        <end position="108"/>
    </location>
</feature>
<keyword evidence="1" id="KW-0812">Transmembrane</keyword>
<dbReference type="PROSITE" id="PS50850">
    <property type="entry name" value="MFS"/>
    <property type="match status" value="1"/>
</dbReference>
<name>A0A381PC06_9ZZZZ</name>
<sequence>MLITAALSRNIVNLKKAVISVHCLIVIVTFIMGYTFTFSNLGLSSFAWKIYFFFFILYGLSIGIIVPIWADFLDKTTNKSLRGKFFGIGFAFNSLGGFSGGIILKKLLIADIPFPNNFGYGFFILFTSLILGTIMFYFYKEKKREHYKRSYSQFKLETRLIINNHPNFHKYLFSRIFYCATLPAMGLYAIYCQNKFNFDISEVGLFTVLNVTSMGIASYLFGNIGDKYGHKISMVFAYSFHLLAVVLAINATSMFWVYGVFISIGAGQGSFMPSAMNLIYDFAGERDKKTYMALIDSFLAPFALVFIIGIGVLVNRGEYILSFYILGASLLLAIIILQFFVKDPKHNANQIISSIDRFSS</sequence>
<dbReference type="Pfam" id="PF07690">
    <property type="entry name" value="MFS_1"/>
    <property type="match status" value="1"/>
</dbReference>
<evidence type="ECO:0000259" key="2">
    <source>
        <dbReference type="PROSITE" id="PS50850"/>
    </source>
</evidence>
<feature type="transmembrane region" description="Helical" evidence="1">
    <location>
        <begin position="172"/>
        <end position="191"/>
    </location>
</feature>
<dbReference type="InterPro" id="IPR020846">
    <property type="entry name" value="MFS_dom"/>
</dbReference>
<feature type="domain" description="Major facilitator superfamily (MFS) profile" evidence="2">
    <location>
        <begin position="1"/>
        <end position="345"/>
    </location>
</feature>
<feature type="transmembrane region" description="Helical" evidence="1">
    <location>
        <begin position="203"/>
        <end position="220"/>
    </location>
</feature>
<dbReference type="GO" id="GO:0022857">
    <property type="term" value="F:transmembrane transporter activity"/>
    <property type="evidence" value="ECO:0007669"/>
    <property type="project" value="InterPro"/>
</dbReference>
<dbReference type="PANTHER" id="PTHR23526:SF1">
    <property type="entry name" value="MAJOR FACILITATOR SUPERFAMILY MFS_1"/>
    <property type="match status" value="1"/>
</dbReference>
<feature type="transmembrane region" description="Helical" evidence="1">
    <location>
        <begin position="319"/>
        <end position="341"/>
    </location>
</feature>
<organism evidence="3">
    <name type="scientific">marine metagenome</name>
    <dbReference type="NCBI Taxonomy" id="408172"/>
    <lineage>
        <taxon>unclassified sequences</taxon>
        <taxon>metagenomes</taxon>
        <taxon>ecological metagenomes</taxon>
    </lineage>
</organism>
<reference evidence="3" key="1">
    <citation type="submission" date="2018-05" db="EMBL/GenBank/DDBJ databases">
        <authorList>
            <person name="Lanie J.A."/>
            <person name="Ng W.-L."/>
            <person name="Kazmierczak K.M."/>
            <person name="Andrzejewski T.M."/>
            <person name="Davidsen T.M."/>
            <person name="Wayne K.J."/>
            <person name="Tettelin H."/>
            <person name="Glass J.I."/>
            <person name="Rusch D."/>
            <person name="Podicherti R."/>
            <person name="Tsui H.-C.T."/>
            <person name="Winkler M.E."/>
        </authorList>
    </citation>
    <scope>NUCLEOTIDE SEQUENCE</scope>
</reference>